<keyword evidence="2" id="KW-0819">tRNA processing</keyword>
<evidence type="ECO:0000256" key="2">
    <source>
        <dbReference type="ARBA" id="ARBA00022694"/>
    </source>
</evidence>
<dbReference type="GeneID" id="25900919"/>
<protein>
    <submittedName>
        <fullName evidence="3">Uncharacterized protein</fullName>
    </submittedName>
</protein>
<dbReference type="EMBL" id="KQ241608">
    <property type="protein sequence ID" value="KNC87480.1"/>
    <property type="molecule type" value="Genomic_DNA"/>
</dbReference>
<comment type="similarity">
    <text evidence="1">Belongs to the eukaryotic/archaeal RNase P protein component 2 family.</text>
</comment>
<gene>
    <name evidence="3" type="ORF">SARC_00415</name>
</gene>
<evidence type="ECO:0000313" key="3">
    <source>
        <dbReference type="EMBL" id="KNC87480.1"/>
    </source>
</evidence>
<organism evidence="3 4">
    <name type="scientific">Sphaeroforma arctica JP610</name>
    <dbReference type="NCBI Taxonomy" id="667725"/>
    <lineage>
        <taxon>Eukaryota</taxon>
        <taxon>Ichthyosporea</taxon>
        <taxon>Ichthyophonida</taxon>
        <taxon>Sphaeroforma</taxon>
    </lineage>
</organism>
<sequence>MPSNGPIAPEVLRYYGGQPCIEIENQLHGSVGASITVQVTEMDVSIENVTIEVHKSDVRKVWSALTMLSSYQGQRCRVLVRESTSLQPM</sequence>
<keyword evidence="4" id="KW-1185">Reference proteome</keyword>
<dbReference type="Pfam" id="PF01900">
    <property type="entry name" value="RNase_P_Rpp14"/>
    <property type="match status" value="1"/>
</dbReference>
<dbReference type="OrthoDB" id="2262258at2759"/>
<reference evidence="3 4" key="1">
    <citation type="submission" date="2011-02" db="EMBL/GenBank/DDBJ databases">
        <title>The Genome Sequence of Sphaeroforma arctica JP610.</title>
        <authorList>
            <consortium name="The Broad Institute Genome Sequencing Platform"/>
            <person name="Russ C."/>
            <person name="Cuomo C."/>
            <person name="Young S.K."/>
            <person name="Zeng Q."/>
            <person name="Gargeya S."/>
            <person name="Alvarado L."/>
            <person name="Berlin A."/>
            <person name="Chapman S.B."/>
            <person name="Chen Z."/>
            <person name="Freedman E."/>
            <person name="Gellesch M."/>
            <person name="Goldberg J."/>
            <person name="Griggs A."/>
            <person name="Gujja S."/>
            <person name="Heilman E."/>
            <person name="Heiman D."/>
            <person name="Howarth C."/>
            <person name="Mehta T."/>
            <person name="Neiman D."/>
            <person name="Pearson M."/>
            <person name="Roberts A."/>
            <person name="Saif S."/>
            <person name="Shea T."/>
            <person name="Shenoy N."/>
            <person name="Sisk P."/>
            <person name="Stolte C."/>
            <person name="Sykes S."/>
            <person name="White J."/>
            <person name="Yandava C."/>
            <person name="Burger G."/>
            <person name="Gray M.W."/>
            <person name="Holland P.W.H."/>
            <person name="King N."/>
            <person name="Lang F.B.F."/>
            <person name="Roger A.J."/>
            <person name="Ruiz-Trillo I."/>
            <person name="Haas B."/>
            <person name="Nusbaum C."/>
            <person name="Birren B."/>
        </authorList>
    </citation>
    <scope>NUCLEOTIDE SEQUENCE [LARGE SCALE GENOMIC DNA]</scope>
    <source>
        <strain evidence="3 4">JP610</strain>
    </source>
</reference>
<dbReference type="InterPro" id="IPR002759">
    <property type="entry name" value="Pop5/Rpp14/Rnp2-like"/>
</dbReference>
<evidence type="ECO:0000313" key="4">
    <source>
        <dbReference type="Proteomes" id="UP000054560"/>
    </source>
</evidence>
<dbReference type="Proteomes" id="UP000054560">
    <property type="component" value="Unassembled WGS sequence"/>
</dbReference>
<accession>A0A0L0GEN6</accession>
<evidence type="ECO:0000256" key="1">
    <source>
        <dbReference type="ARBA" id="ARBA00010800"/>
    </source>
</evidence>
<dbReference type="Gene3D" id="3.30.70.3250">
    <property type="entry name" value="Ribonuclease P, Pop5 subunit"/>
    <property type="match status" value="1"/>
</dbReference>
<dbReference type="GO" id="GO:0001682">
    <property type="term" value="P:tRNA 5'-leader removal"/>
    <property type="evidence" value="ECO:0007669"/>
    <property type="project" value="InterPro"/>
</dbReference>
<name>A0A0L0GEN6_9EUKA</name>
<dbReference type="GO" id="GO:0030677">
    <property type="term" value="C:ribonuclease P complex"/>
    <property type="evidence" value="ECO:0007669"/>
    <property type="project" value="InterPro"/>
</dbReference>
<dbReference type="InterPro" id="IPR038085">
    <property type="entry name" value="Rnp2-like_sf"/>
</dbReference>
<dbReference type="RefSeq" id="XP_014161382.1">
    <property type="nucleotide sequence ID" value="XM_014305907.1"/>
</dbReference>
<proteinExistence type="inferred from homology"/>
<dbReference type="AlphaFoldDB" id="A0A0L0GEN6"/>
<dbReference type="SUPFAM" id="SSF160350">
    <property type="entry name" value="Rnp2-like"/>
    <property type="match status" value="1"/>
</dbReference>